<feature type="compositionally biased region" description="Acidic residues" evidence="6">
    <location>
        <begin position="292"/>
        <end position="302"/>
    </location>
</feature>
<name>A0A7J8B7Q6_ROUAE</name>
<feature type="region of interest" description="Disordered" evidence="6">
    <location>
        <begin position="1940"/>
        <end position="1997"/>
    </location>
</feature>
<dbReference type="FunFam" id="2.60.40.10:FF:001402">
    <property type="entry name" value="Matrix remodeling associated 5"/>
    <property type="match status" value="1"/>
</dbReference>
<feature type="domain" description="Ig-like" evidence="8">
    <location>
        <begin position="2508"/>
        <end position="2594"/>
    </location>
</feature>
<evidence type="ECO:0000256" key="4">
    <source>
        <dbReference type="ARBA" id="ARBA00023157"/>
    </source>
</evidence>
<feature type="compositionally biased region" description="Low complexity" evidence="6">
    <location>
        <begin position="1163"/>
        <end position="1179"/>
    </location>
</feature>
<dbReference type="InterPro" id="IPR000372">
    <property type="entry name" value="LRRNT"/>
</dbReference>
<dbReference type="Gene3D" id="3.80.10.10">
    <property type="entry name" value="Ribonuclease Inhibitor"/>
    <property type="match status" value="2"/>
</dbReference>
<dbReference type="OrthoDB" id="676979at2759"/>
<dbReference type="InterPro" id="IPR036179">
    <property type="entry name" value="Ig-like_dom_sf"/>
</dbReference>
<feature type="compositionally biased region" description="Basic residues" evidence="6">
    <location>
        <begin position="1221"/>
        <end position="1234"/>
    </location>
</feature>
<evidence type="ECO:0000313" key="9">
    <source>
        <dbReference type="EMBL" id="KAF6394738.1"/>
    </source>
</evidence>
<feature type="signal peptide" evidence="7">
    <location>
        <begin position="1"/>
        <end position="26"/>
    </location>
</feature>
<feature type="region of interest" description="Disordered" evidence="6">
    <location>
        <begin position="1697"/>
        <end position="1928"/>
    </location>
</feature>
<dbReference type="FunFam" id="2.60.40.10:FF:001017">
    <property type="entry name" value="Matrix remodeling associated 5"/>
    <property type="match status" value="1"/>
</dbReference>
<dbReference type="InterPro" id="IPR050467">
    <property type="entry name" value="LRFN"/>
</dbReference>
<evidence type="ECO:0000256" key="1">
    <source>
        <dbReference type="ARBA" id="ARBA00022614"/>
    </source>
</evidence>
<dbReference type="Pfam" id="PF07679">
    <property type="entry name" value="I-set"/>
    <property type="match status" value="8"/>
</dbReference>
<dbReference type="InterPro" id="IPR003598">
    <property type="entry name" value="Ig_sub2"/>
</dbReference>
<feature type="region of interest" description="Disordered" evidence="6">
    <location>
        <begin position="787"/>
        <end position="867"/>
    </location>
</feature>
<dbReference type="InterPro" id="IPR007110">
    <property type="entry name" value="Ig-like_dom"/>
</dbReference>
<keyword evidence="1" id="KW-0433">Leucine-rich repeat</keyword>
<dbReference type="FunFam" id="2.60.40.10:FF:001502">
    <property type="entry name" value="Matrix remodeling associated 5"/>
    <property type="match status" value="1"/>
</dbReference>
<evidence type="ECO:0000256" key="5">
    <source>
        <dbReference type="ARBA" id="ARBA00023319"/>
    </source>
</evidence>
<dbReference type="FunFam" id="2.60.40.10:FF:000032">
    <property type="entry name" value="palladin isoform X1"/>
    <property type="match status" value="2"/>
</dbReference>
<dbReference type="PROSITE" id="PS50835">
    <property type="entry name" value="IG_LIKE"/>
    <property type="match status" value="12"/>
</dbReference>
<proteinExistence type="predicted"/>
<feature type="compositionally biased region" description="Low complexity" evidence="6">
    <location>
        <begin position="1392"/>
        <end position="1406"/>
    </location>
</feature>
<evidence type="ECO:0000313" key="10">
    <source>
        <dbReference type="Proteomes" id="UP000593571"/>
    </source>
</evidence>
<feature type="compositionally biased region" description="Polar residues" evidence="6">
    <location>
        <begin position="1424"/>
        <end position="1434"/>
    </location>
</feature>
<feature type="compositionally biased region" description="Pro residues" evidence="6">
    <location>
        <begin position="806"/>
        <end position="827"/>
    </location>
</feature>
<feature type="compositionally biased region" description="Polar residues" evidence="6">
    <location>
        <begin position="1350"/>
        <end position="1367"/>
    </location>
</feature>
<dbReference type="Gene3D" id="2.60.40.10">
    <property type="entry name" value="Immunoglobulins"/>
    <property type="match status" value="12"/>
</dbReference>
<dbReference type="InterPro" id="IPR032675">
    <property type="entry name" value="LRR_dom_sf"/>
</dbReference>
<dbReference type="PANTHER" id="PTHR45842:SF4">
    <property type="entry name" value="MATRIX-REMODELING-ASSOCIATED PROTEIN 5"/>
    <property type="match status" value="1"/>
</dbReference>
<feature type="domain" description="Ig-like" evidence="8">
    <location>
        <begin position="2404"/>
        <end position="2505"/>
    </location>
</feature>
<evidence type="ECO:0000259" key="8">
    <source>
        <dbReference type="PROSITE" id="PS50835"/>
    </source>
</evidence>
<keyword evidence="5" id="KW-0393">Immunoglobulin domain</keyword>
<evidence type="ECO:0000256" key="6">
    <source>
        <dbReference type="SAM" id="MobiDB-lite"/>
    </source>
</evidence>
<protein>
    <submittedName>
        <fullName evidence="9">Matrix remodeling associated 5</fullName>
    </submittedName>
</protein>
<dbReference type="SMART" id="SM00408">
    <property type="entry name" value="IGc2"/>
    <property type="match status" value="12"/>
</dbReference>
<evidence type="ECO:0000256" key="7">
    <source>
        <dbReference type="SAM" id="SignalP"/>
    </source>
</evidence>
<feature type="compositionally biased region" description="Low complexity" evidence="6">
    <location>
        <begin position="1368"/>
        <end position="1383"/>
    </location>
</feature>
<feature type="region of interest" description="Disordered" evidence="6">
    <location>
        <begin position="927"/>
        <end position="1460"/>
    </location>
</feature>
<dbReference type="EMBL" id="JACASE010000019">
    <property type="protein sequence ID" value="KAF6394738.1"/>
    <property type="molecule type" value="Genomic_DNA"/>
</dbReference>
<keyword evidence="2 7" id="KW-0732">Signal</keyword>
<dbReference type="SMART" id="SM00369">
    <property type="entry name" value="LRR_TYP"/>
    <property type="match status" value="6"/>
</dbReference>
<dbReference type="FunFam" id="3.80.10.10:FF:000103">
    <property type="entry name" value="Immunoglobulin superfamily member 10"/>
    <property type="match status" value="1"/>
</dbReference>
<dbReference type="InterPro" id="IPR001611">
    <property type="entry name" value="Leu-rich_rpt"/>
</dbReference>
<feature type="compositionally biased region" description="Low complexity" evidence="6">
    <location>
        <begin position="1413"/>
        <end position="1423"/>
    </location>
</feature>
<feature type="compositionally biased region" description="Basic and acidic residues" evidence="6">
    <location>
        <begin position="715"/>
        <end position="733"/>
    </location>
</feature>
<feature type="domain" description="Ig-like" evidence="8">
    <location>
        <begin position="481"/>
        <end position="567"/>
    </location>
</feature>
<sequence length="2992" mass="318068">MPARAPGRALSVVLLLLCAPPPAARACPRPCACYVPSEVHCTFRSLASVPAGISKHVERINLGFNSIQALSDASFAGLGQLQLLMLHGNNIPSIPDGALRDLGALQVFKFSYNKLRVLTAHTLQGLRSLLRLHVDHNEIEFVHPHAFRGLAALRLLHLEGNRLHQLHPATFCTFSLLDHFRLSTVRHLYLADNRLQSLPAGTLESMPLLENLYLHGNPWACDCRMRWLLEGRGRAAGLLKCKKDKAFEGGQLCAACASPRTLRGHEIHRLQDVPCVRPSISSPLRHNGSSGLEDEQGPEDGGDGQLSPEQLRGPAWRVSLNMSDEHGNTVSLACDTQKPTHLSQVRVNQTEAQDIDVDATVGLDLECPMTRENYEKLWKLIAYYSEVPVRLQREAAPGREPGGSVPYRQDADADALYYTGVRAQVLAEPQWVAQPSIQLQLDRRRSTASKVWLTYSAQLAWTSSSADAGRARGRSWVMVEPGTAGRRALAVLDGAPCQLSCNVKASESPAISWVLPDGSVLTAPTEDHDGRVSILTSGWLKIASARLSDSGLYQCVARVRDETDRIVYRVLVQPPVARPPDGQTVTIQQDAGQALTLPCSARAAPEAQISWVLPGGRMVSDWANSSHAYVLADGTLSIPEVQPSDGGYYRCVAVNELGADGFTVGVSVRKTGPGRSPKRGRRPGGKAASRPRDVVEDEGGSGDDGPSTSARRLHPKDQETLVAAKEEAGAGDKKAKKGRRKPKGWKTPAKDMEANVAEGRRVFESRRKINMANKQITPERWADILARVRGKTPPRGTGSPDITAPATPPSPGPGATPARPAVPPPSVAPVQTAASAEESSADASLFGEEEQLFSPVPTTRLGPGPGRHRVILAGAKATSGNLEKVIDDEFPEKTEAATRANANSAWAAATTWESVPHASYSALSTVATAEKGPTAGTKGRSPPGAGSSPVSASRGDTSPLDPGSSAESEAGRPVHGDSGLKSPPHEDETKGPSPRHLTPTPTSLAVDSETLEPLEEVTLGDPQVPPETHLREQTDNLRLEKNGVRIQDNAPMTKGTEDDSPDMWEGGEPGTEAARSRSPDTEGRGITSTASTDSSRPAKSSMLGPRDAALGPPVDKDSATVGVRMPAAKTLSPPTTQPPRRRSNGRRKSRPHKSRQQDPQTPPTASAPAEATPARPTVARGVMVTDRAGSSPPPTSGLESTAGPRRRLDADRHAGPGGRATPRRKPGRRPHRLRLATAGPAADRATAPAAEATPPSTSLPLRTGAPRQGGGVEGDTTTSSERHSSPETLRGAPAAAEDPVSRTRGIENDGVTNTRDDETGRAAAGADSVTDVPSPPGSTVGAFKEESGVLESNSWVTPGTAQPGTLQTGTVVPASAGAGAGPSPFTDPDDPAPASEAPPSAAAPAPLQQEGRAAAAATAASSTDVESPSSQAGTATRRRGHGETGAAATHPEISPQSPAARPAVVLPATHATLRPAVRPTVRPTTHATLRPTMHFTVRPSVRPTTHATLRPAVPPNTHATLRPDEPPTTLRPDAPPTTHFTVRPSVPPTTHATLRPAAPPTTHATLRPAVRLTTRATLRPDAPPTTLRPTMHFTVRPTVRPTTHATLRPTAPPTTYATLRPTVRLTAPPTTRATLRPTVRLTAPPTTRATLRPAVTEQPASPFPHSALVSVARAPTKPTPLTSATPAGSREDVFFNHVGIPRTQTPPGSYERTPPARRPPEPSSPSPRLDTLNVTPKTEPGKEASDGGTTSALPRGPHPQHETGRVQTVPHAAGVPGQAVPPRGTARPPHTTTRHPSGHAVTFQPPRHLTNKPQMTAQPSRVWPERNHWTPPKFPSTATAPGPWPGSRAGAPTAVPDRGTERAQGPSRASGSHGLPELPRAGGHRSPDGRTPFFFNRTFSFPRWAVTPKPPPATAPAPGTRQRTVPAGPYNRIHSQSVLHGDLGPPAPPAMQRPQVTTPPSARAHNGPLLYATRSPAPFATSSGQSSGSFHQSSSRFFSAGGPPASKFWTLGEKPQIVTKSPQTVLVAADTDVVLPCEATGKPKPFITWTKVSTGAAGTPDSRAQRFEVLANGSFVIRRAQAQDGGRYLCTAENAHGADRALVQLSVAPQQPRAAAGHYQDVTVSLGDTIAMECLAKGTPAPHISWIFPDGRVWQAASPAQGRVALHENRTLSIRDASFADSGVYKCVASNAAGADSLAIRLHVAALPPVIQQDKLENISLPPGLSVHVHCSAKAAPRPSVRWVLADGTHVRPSQFVHGNLFVFPNGTLYIRSLAPEDSGRYECVAANLVGAARRTVQLSVQRAAAHARITASSPRRTDVRYGATLRLDCRASGDPGPRILWRLPSKRVIDTLFSFDPRVRAFANGTLVVTSVTDKDAGDYLCVARNPVGDDFVAMQVHVVMKPAKIEHREEQDHRVSYGADLRVDCVASGLPDPEIAWGLPDGSLVHSFVQSDDGGGGRGQRYVVFNNGTLYFNEVGMREAGDYTCFAKNQVGRDEMTVHVKVVAEPAAIRNKTYAVVHVPYGGVATVTCEAKGEPAPRVTWLSPTNKPIPASSEKYRVHDDGTLLIRKAQRADSGNYTCVVRNRAGEDRKVVWVHVTVQSPTINGSPNAITTVREVAAGGSRKLIDCLAEGVPPPRVLWAFPEGVVLPAPYYGHRVTVHRNGTLDIRSLRKSDSVQLACIGRNEGGEARLIVQLTVLEPLEKPFFHDPVTEKITATAGHTISLNCSAAGSPPPSLRWVLPNGTELARGQQLRRVHHQSDGRLHVSGLLPADAGAYRCVARNAAGHSERLVSLRVGLRKAPASGPQHSVVSILNGETLRLPCPAPPGRPARASWTLPGGVALHGPQARGRVSVWDNGTLTVREASVFDRGTYVCQTDAEPGPSTVSYAVIVIAYPPRITSEPTPVIYARPGQPVTMKCMAVGVPKAEISWELPDRSQLTAGPQARLYGHRQLQPQGTLTLQPAARGDAGFYRCTAKNVLGSDSRATYVHVY</sequence>
<dbReference type="SMART" id="SM00013">
    <property type="entry name" value="LRRNT"/>
    <property type="match status" value="1"/>
</dbReference>
<dbReference type="FunFam" id="2.60.40.10:FF:000621">
    <property type="entry name" value="Immunoglobulin superfamily member 10"/>
    <property type="match status" value="1"/>
</dbReference>
<feature type="compositionally biased region" description="Low complexity" evidence="6">
    <location>
        <begin position="1781"/>
        <end position="1791"/>
    </location>
</feature>
<feature type="compositionally biased region" description="Basic and acidic residues" evidence="6">
    <location>
        <begin position="1028"/>
        <end position="1043"/>
    </location>
</feature>
<dbReference type="FunFam" id="2.60.40.10:FF:001306">
    <property type="entry name" value="Matrix remodeling associated 5"/>
    <property type="match status" value="1"/>
</dbReference>
<feature type="domain" description="Ig-like" evidence="8">
    <location>
        <begin position="2112"/>
        <end position="2203"/>
    </location>
</feature>
<organism evidence="9 10">
    <name type="scientific">Rousettus aegyptiacus</name>
    <name type="common">Egyptian fruit bat</name>
    <name type="synonym">Pteropus aegyptiacus</name>
    <dbReference type="NCBI Taxonomy" id="9407"/>
    <lineage>
        <taxon>Eukaryota</taxon>
        <taxon>Metazoa</taxon>
        <taxon>Chordata</taxon>
        <taxon>Craniata</taxon>
        <taxon>Vertebrata</taxon>
        <taxon>Euteleostomi</taxon>
        <taxon>Mammalia</taxon>
        <taxon>Eutheria</taxon>
        <taxon>Laurasiatheria</taxon>
        <taxon>Chiroptera</taxon>
        <taxon>Yinpterochiroptera</taxon>
        <taxon>Pteropodoidea</taxon>
        <taxon>Pteropodidae</taxon>
        <taxon>Rousettinae</taxon>
        <taxon>Rousettus</taxon>
    </lineage>
</organism>
<dbReference type="InterPro" id="IPR003599">
    <property type="entry name" value="Ig_sub"/>
</dbReference>
<dbReference type="FunFam" id="2.60.40.10:FF:001377">
    <property type="entry name" value="Matrix remodeling associated 5"/>
    <property type="match status" value="1"/>
</dbReference>
<evidence type="ECO:0000256" key="3">
    <source>
        <dbReference type="ARBA" id="ARBA00022737"/>
    </source>
</evidence>
<dbReference type="Proteomes" id="UP000593571">
    <property type="component" value="Unassembled WGS sequence"/>
</dbReference>
<feature type="chain" id="PRO_5029838358" evidence="7">
    <location>
        <begin position="27"/>
        <end position="2992"/>
    </location>
</feature>
<feature type="compositionally biased region" description="Basic residues" evidence="6">
    <location>
        <begin position="1139"/>
        <end position="1154"/>
    </location>
</feature>
<feature type="domain" description="Ig-like" evidence="8">
    <location>
        <begin position="2208"/>
        <end position="2300"/>
    </location>
</feature>
<gene>
    <name evidence="9" type="ORF">HJG63_013740</name>
</gene>
<feature type="region of interest" description="Disordered" evidence="6">
    <location>
        <begin position="665"/>
        <end position="752"/>
    </location>
</feature>
<feature type="domain" description="Ig-like" evidence="8">
    <location>
        <begin position="2806"/>
        <end position="2887"/>
    </location>
</feature>
<feature type="domain" description="Ig-like" evidence="8">
    <location>
        <begin position="2897"/>
        <end position="2992"/>
    </location>
</feature>
<dbReference type="FunFam" id="2.60.40.10:FF:001146">
    <property type="entry name" value="Matrix remodeling associated 5"/>
    <property type="match status" value="1"/>
</dbReference>
<keyword evidence="10" id="KW-1185">Reference proteome</keyword>
<dbReference type="SUPFAM" id="SSF48726">
    <property type="entry name" value="Immunoglobulin"/>
    <property type="match status" value="12"/>
</dbReference>
<feature type="region of interest" description="Disordered" evidence="6">
    <location>
        <begin position="1503"/>
        <end position="1566"/>
    </location>
</feature>
<comment type="caution">
    <text evidence="9">The sequence shown here is derived from an EMBL/GenBank/DDBJ whole genome shotgun (WGS) entry which is preliminary data.</text>
</comment>
<keyword evidence="3" id="KW-0677">Repeat</keyword>
<feature type="domain" description="Ig-like" evidence="8">
    <location>
        <begin position="2603"/>
        <end position="2697"/>
    </location>
</feature>
<dbReference type="InterPro" id="IPR013098">
    <property type="entry name" value="Ig_I-set"/>
</dbReference>
<feature type="compositionally biased region" description="Basic and acidic residues" evidence="6">
    <location>
        <begin position="1074"/>
        <end position="1083"/>
    </location>
</feature>
<dbReference type="InterPro" id="IPR003591">
    <property type="entry name" value="Leu-rich_rpt_typical-subtyp"/>
</dbReference>
<dbReference type="FunFam" id="2.60.40.10:FF:000063">
    <property type="entry name" value="neural cell adhesion molecule L1"/>
    <property type="match status" value="1"/>
</dbReference>
<feature type="compositionally biased region" description="Basic residues" evidence="6">
    <location>
        <begin position="734"/>
        <end position="744"/>
    </location>
</feature>
<dbReference type="Pfam" id="PF13855">
    <property type="entry name" value="LRR_8"/>
    <property type="match status" value="1"/>
</dbReference>
<feature type="compositionally biased region" description="Low complexity" evidence="6">
    <location>
        <begin position="1982"/>
        <end position="1997"/>
    </location>
</feature>
<dbReference type="FunFam" id="2.60.40.10:FF:001433">
    <property type="entry name" value="Matrix remodeling associated 5"/>
    <property type="match status" value="1"/>
</dbReference>
<feature type="domain" description="Ig-like" evidence="8">
    <location>
        <begin position="2705"/>
        <end position="2793"/>
    </location>
</feature>
<dbReference type="SUPFAM" id="SSF52058">
    <property type="entry name" value="L domain-like"/>
    <property type="match status" value="1"/>
</dbReference>
<feature type="domain" description="Ig-like" evidence="8">
    <location>
        <begin position="2015"/>
        <end position="2106"/>
    </location>
</feature>
<dbReference type="PANTHER" id="PTHR45842">
    <property type="entry name" value="SYNAPTIC ADHESION-LIKE MOLECULE SALM"/>
    <property type="match status" value="1"/>
</dbReference>
<evidence type="ECO:0000256" key="2">
    <source>
        <dbReference type="ARBA" id="ARBA00022729"/>
    </source>
</evidence>
<feature type="domain" description="Ig-like" evidence="8">
    <location>
        <begin position="2308"/>
        <end position="2401"/>
    </location>
</feature>
<reference evidence="9 10" key="1">
    <citation type="journal article" date="2020" name="Nature">
        <title>Six reference-quality genomes reveal evolution of bat adaptations.</title>
        <authorList>
            <person name="Jebb D."/>
            <person name="Huang Z."/>
            <person name="Pippel M."/>
            <person name="Hughes G.M."/>
            <person name="Lavrichenko K."/>
            <person name="Devanna P."/>
            <person name="Winkler S."/>
            <person name="Jermiin L.S."/>
            <person name="Skirmuntt E.C."/>
            <person name="Katzourakis A."/>
            <person name="Burkitt-Gray L."/>
            <person name="Ray D.A."/>
            <person name="Sullivan K.A.M."/>
            <person name="Roscito J.G."/>
            <person name="Kirilenko B.M."/>
            <person name="Davalos L.M."/>
            <person name="Corthals A.P."/>
            <person name="Power M.L."/>
            <person name="Jones G."/>
            <person name="Ransome R.D."/>
            <person name="Dechmann D.K.N."/>
            <person name="Locatelli A.G."/>
            <person name="Puechmaille S.J."/>
            <person name="Fedrigo O."/>
            <person name="Jarvis E.D."/>
            <person name="Hiller M."/>
            <person name="Vernes S.C."/>
            <person name="Myers E.W."/>
            <person name="Teeling E.C."/>
        </authorList>
    </citation>
    <scope>NUCLEOTIDE SEQUENCE [LARGE SCALE GENOMIC DNA]</scope>
    <source>
        <strain evidence="9">MRouAeg1</strain>
        <tissue evidence="9">Muscle</tissue>
    </source>
</reference>
<dbReference type="CDD" id="cd00096">
    <property type="entry name" value="Ig"/>
    <property type="match status" value="4"/>
</dbReference>
<feature type="compositionally biased region" description="Low complexity" evidence="6">
    <location>
        <begin position="828"/>
        <end position="844"/>
    </location>
</feature>
<feature type="domain" description="Ig-like" evidence="8">
    <location>
        <begin position="574"/>
        <end position="669"/>
    </location>
</feature>
<feature type="compositionally biased region" description="Low complexity" evidence="6">
    <location>
        <begin position="939"/>
        <end position="955"/>
    </location>
</feature>
<dbReference type="InterPro" id="IPR013783">
    <property type="entry name" value="Ig-like_fold"/>
</dbReference>
<feature type="compositionally biased region" description="Polar residues" evidence="6">
    <location>
        <begin position="1086"/>
        <end position="1098"/>
    </location>
</feature>
<dbReference type="SMART" id="SM00409">
    <property type="entry name" value="IG"/>
    <property type="match status" value="12"/>
</dbReference>
<feature type="region of interest" description="Disordered" evidence="6">
    <location>
        <begin position="284"/>
        <end position="310"/>
    </location>
</feature>
<accession>A0A7J8B7Q6</accession>
<keyword evidence="4" id="KW-1015">Disulfide bond</keyword>
<dbReference type="Pfam" id="PF13927">
    <property type="entry name" value="Ig_3"/>
    <property type="match status" value="3"/>
</dbReference>
<feature type="compositionally biased region" description="Low complexity" evidence="6">
    <location>
        <begin position="1236"/>
        <end position="1256"/>
    </location>
</feature>